<dbReference type="Gene3D" id="1.10.10.2840">
    <property type="entry name" value="PucR C-terminal helix-turn-helix domain"/>
    <property type="match status" value="1"/>
</dbReference>
<accession>A0A8I0P6W6</accession>
<evidence type="ECO:0000313" key="4">
    <source>
        <dbReference type="Proteomes" id="UP000629287"/>
    </source>
</evidence>
<dbReference type="InterPro" id="IPR042070">
    <property type="entry name" value="PucR_C-HTH_sf"/>
</dbReference>
<feature type="region of interest" description="Disordered" evidence="1">
    <location>
        <begin position="101"/>
        <end position="123"/>
    </location>
</feature>
<sequence>MRVVLARDRQALVDLVSSTLGPLEQARGGAVPLLDTLTAYFDSGCVAASTARRLSLGVCALTYRLARVHTLTGVDPTDPIDRYTLQTAVIGAGLLDWPTRPLSSTQPSAQPPGEGPPRHRTRWGSAIPTPWPVCVWRRVSRTSIVDTEGFE</sequence>
<comment type="caution">
    <text evidence="3">The sequence shown here is derived from an EMBL/GenBank/DDBJ whole genome shotgun (WGS) entry which is preliminary data.</text>
</comment>
<feature type="domain" description="PucR C-terminal helix-turn-helix" evidence="2">
    <location>
        <begin position="33"/>
        <end position="89"/>
    </location>
</feature>
<evidence type="ECO:0000259" key="2">
    <source>
        <dbReference type="Pfam" id="PF13556"/>
    </source>
</evidence>
<evidence type="ECO:0000313" key="3">
    <source>
        <dbReference type="EMBL" id="MBE1600866.1"/>
    </source>
</evidence>
<dbReference type="Pfam" id="PF13556">
    <property type="entry name" value="HTH_30"/>
    <property type="match status" value="1"/>
</dbReference>
<dbReference type="PANTHER" id="PTHR33744:SF1">
    <property type="entry name" value="DNA-BINDING TRANSCRIPTIONAL ACTIVATOR ADER"/>
    <property type="match status" value="1"/>
</dbReference>
<dbReference type="InterPro" id="IPR025736">
    <property type="entry name" value="PucR_C-HTH_dom"/>
</dbReference>
<protein>
    <recommendedName>
        <fullName evidence="2">PucR C-terminal helix-turn-helix domain-containing protein</fullName>
    </recommendedName>
</protein>
<dbReference type="PANTHER" id="PTHR33744">
    <property type="entry name" value="CARBOHYDRATE DIACID REGULATOR"/>
    <property type="match status" value="1"/>
</dbReference>
<keyword evidence="4" id="KW-1185">Reference proteome</keyword>
<organism evidence="3 4">
    <name type="scientific">Streptomyces stelliscabiei</name>
    <dbReference type="NCBI Taxonomy" id="146820"/>
    <lineage>
        <taxon>Bacteria</taxon>
        <taxon>Bacillati</taxon>
        <taxon>Actinomycetota</taxon>
        <taxon>Actinomycetes</taxon>
        <taxon>Kitasatosporales</taxon>
        <taxon>Streptomycetaceae</taxon>
        <taxon>Streptomyces</taxon>
    </lineage>
</organism>
<name>A0A8I0P6W6_9ACTN</name>
<dbReference type="InterPro" id="IPR051448">
    <property type="entry name" value="CdaR-like_regulators"/>
</dbReference>
<dbReference type="AlphaFoldDB" id="A0A8I0P6W6"/>
<reference evidence="3 4" key="1">
    <citation type="submission" date="2020-10" db="EMBL/GenBank/DDBJ databases">
        <title>Sequencing the genomes of 1000 actinobacteria strains.</title>
        <authorList>
            <person name="Klenk H.-P."/>
        </authorList>
    </citation>
    <scope>NUCLEOTIDE SEQUENCE [LARGE SCALE GENOMIC DNA]</scope>
    <source>
        <strain evidence="3 4">DSM 41803</strain>
    </source>
</reference>
<evidence type="ECO:0000256" key="1">
    <source>
        <dbReference type="SAM" id="MobiDB-lite"/>
    </source>
</evidence>
<dbReference type="Proteomes" id="UP000629287">
    <property type="component" value="Unassembled WGS sequence"/>
</dbReference>
<gene>
    <name evidence="3" type="ORF">H4687_006995</name>
</gene>
<proteinExistence type="predicted"/>
<dbReference type="EMBL" id="JADBGF010000001">
    <property type="protein sequence ID" value="MBE1600866.1"/>
    <property type="molecule type" value="Genomic_DNA"/>
</dbReference>